<dbReference type="PaxDb" id="55529-EKX43142"/>
<evidence type="ECO:0000313" key="2">
    <source>
        <dbReference type="EnsemblProtists" id="EKX43142"/>
    </source>
</evidence>
<evidence type="ECO:0000313" key="1">
    <source>
        <dbReference type="EMBL" id="EKX43142.1"/>
    </source>
</evidence>
<reference evidence="3" key="2">
    <citation type="submission" date="2012-11" db="EMBL/GenBank/DDBJ databases">
        <authorList>
            <person name="Kuo A."/>
            <person name="Curtis B.A."/>
            <person name="Tanifuji G."/>
            <person name="Burki F."/>
            <person name="Gruber A."/>
            <person name="Irimia M."/>
            <person name="Maruyama S."/>
            <person name="Arias M.C."/>
            <person name="Ball S.G."/>
            <person name="Gile G.H."/>
            <person name="Hirakawa Y."/>
            <person name="Hopkins J.F."/>
            <person name="Rensing S.A."/>
            <person name="Schmutz J."/>
            <person name="Symeonidi A."/>
            <person name="Elias M."/>
            <person name="Eveleigh R.J."/>
            <person name="Herman E.K."/>
            <person name="Klute M.J."/>
            <person name="Nakayama T."/>
            <person name="Obornik M."/>
            <person name="Reyes-Prieto A."/>
            <person name="Armbrust E.V."/>
            <person name="Aves S.J."/>
            <person name="Beiko R.G."/>
            <person name="Coutinho P."/>
            <person name="Dacks J.B."/>
            <person name="Durnford D.G."/>
            <person name="Fast N.M."/>
            <person name="Green B.R."/>
            <person name="Grisdale C."/>
            <person name="Hempe F."/>
            <person name="Henrissat B."/>
            <person name="Hoppner M.P."/>
            <person name="Ishida K.-I."/>
            <person name="Kim E."/>
            <person name="Koreny L."/>
            <person name="Kroth P.G."/>
            <person name="Liu Y."/>
            <person name="Malik S.-B."/>
            <person name="Maier U.G."/>
            <person name="McRose D."/>
            <person name="Mock T."/>
            <person name="Neilson J.A."/>
            <person name="Onodera N.T."/>
            <person name="Poole A.M."/>
            <person name="Pritham E.J."/>
            <person name="Richards T.A."/>
            <person name="Rocap G."/>
            <person name="Roy S.W."/>
            <person name="Sarai C."/>
            <person name="Schaack S."/>
            <person name="Shirato S."/>
            <person name="Slamovits C.H."/>
            <person name="Spencer D.F."/>
            <person name="Suzuki S."/>
            <person name="Worden A.Z."/>
            <person name="Zauner S."/>
            <person name="Barry K."/>
            <person name="Bell C."/>
            <person name="Bharti A.K."/>
            <person name="Crow J.A."/>
            <person name="Grimwood J."/>
            <person name="Kramer R."/>
            <person name="Lindquist E."/>
            <person name="Lucas S."/>
            <person name="Salamov A."/>
            <person name="McFadden G.I."/>
            <person name="Lane C.E."/>
            <person name="Keeling P.J."/>
            <person name="Gray M.W."/>
            <person name="Grigoriev I.V."/>
            <person name="Archibald J.M."/>
        </authorList>
    </citation>
    <scope>NUCLEOTIDE SEQUENCE</scope>
    <source>
        <strain evidence="3">CCMP2712</strain>
    </source>
</reference>
<dbReference type="EMBL" id="JH993012">
    <property type="protein sequence ID" value="EKX43142.1"/>
    <property type="molecule type" value="Genomic_DNA"/>
</dbReference>
<proteinExistence type="predicted"/>
<dbReference type="Pfam" id="PF19114">
    <property type="entry name" value="EsV_1_7_cys"/>
    <property type="match status" value="7"/>
</dbReference>
<accession>L1J480</accession>
<dbReference type="InterPro" id="IPR043822">
    <property type="entry name" value="EsV_1_7_cys"/>
</dbReference>
<dbReference type="eggNOG" id="ENOG502RXW0">
    <property type="taxonomic scope" value="Eukaryota"/>
</dbReference>
<name>L1J480_GUITC</name>
<dbReference type="RefSeq" id="XP_005830122.1">
    <property type="nucleotide sequence ID" value="XM_005830065.1"/>
</dbReference>
<dbReference type="GeneID" id="17299725"/>
<evidence type="ECO:0000313" key="3">
    <source>
        <dbReference type="Proteomes" id="UP000011087"/>
    </source>
</evidence>
<reference evidence="2" key="3">
    <citation type="submission" date="2015-06" db="UniProtKB">
        <authorList>
            <consortium name="EnsemblProtists"/>
        </authorList>
    </citation>
    <scope>IDENTIFICATION</scope>
</reference>
<organism evidence="1">
    <name type="scientific">Guillardia theta (strain CCMP2712)</name>
    <name type="common">Cryptophyte</name>
    <dbReference type="NCBI Taxonomy" id="905079"/>
    <lineage>
        <taxon>Eukaryota</taxon>
        <taxon>Cryptophyceae</taxon>
        <taxon>Pyrenomonadales</taxon>
        <taxon>Geminigeraceae</taxon>
        <taxon>Guillardia</taxon>
    </lineage>
</organism>
<dbReference type="KEGG" id="gtt:GUITHDRAFT_110869"/>
<protein>
    <submittedName>
        <fullName evidence="1 2">Uncharacterized protein</fullName>
    </submittedName>
</protein>
<reference evidence="1 3" key="1">
    <citation type="journal article" date="2012" name="Nature">
        <title>Algal genomes reveal evolutionary mosaicism and the fate of nucleomorphs.</title>
        <authorList>
            <consortium name="DOE Joint Genome Institute"/>
            <person name="Curtis B.A."/>
            <person name="Tanifuji G."/>
            <person name="Burki F."/>
            <person name="Gruber A."/>
            <person name="Irimia M."/>
            <person name="Maruyama S."/>
            <person name="Arias M.C."/>
            <person name="Ball S.G."/>
            <person name="Gile G.H."/>
            <person name="Hirakawa Y."/>
            <person name="Hopkins J.F."/>
            <person name="Kuo A."/>
            <person name="Rensing S.A."/>
            <person name="Schmutz J."/>
            <person name="Symeonidi A."/>
            <person name="Elias M."/>
            <person name="Eveleigh R.J."/>
            <person name="Herman E.K."/>
            <person name="Klute M.J."/>
            <person name="Nakayama T."/>
            <person name="Obornik M."/>
            <person name="Reyes-Prieto A."/>
            <person name="Armbrust E.V."/>
            <person name="Aves S.J."/>
            <person name="Beiko R.G."/>
            <person name="Coutinho P."/>
            <person name="Dacks J.B."/>
            <person name="Durnford D.G."/>
            <person name="Fast N.M."/>
            <person name="Green B.R."/>
            <person name="Grisdale C.J."/>
            <person name="Hempel F."/>
            <person name="Henrissat B."/>
            <person name="Hoppner M.P."/>
            <person name="Ishida K."/>
            <person name="Kim E."/>
            <person name="Koreny L."/>
            <person name="Kroth P.G."/>
            <person name="Liu Y."/>
            <person name="Malik S.B."/>
            <person name="Maier U.G."/>
            <person name="McRose D."/>
            <person name="Mock T."/>
            <person name="Neilson J.A."/>
            <person name="Onodera N.T."/>
            <person name="Poole A.M."/>
            <person name="Pritham E.J."/>
            <person name="Richards T.A."/>
            <person name="Rocap G."/>
            <person name="Roy S.W."/>
            <person name="Sarai C."/>
            <person name="Schaack S."/>
            <person name="Shirato S."/>
            <person name="Slamovits C.H."/>
            <person name="Spencer D.F."/>
            <person name="Suzuki S."/>
            <person name="Worden A.Z."/>
            <person name="Zauner S."/>
            <person name="Barry K."/>
            <person name="Bell C."/>
            <person name="Bharti A.K."/>
            <person name="Crow J.A."/>
            <person name="Grimwood J."/>
            <person name="Kramer R."/>
            <person name="Lindquist E."/>
            <person name="Lucas S."/>
            <person name="Salamov A."/>
            <person name="McFadden G.I."/>
            <person name="Lane C.E."/>
            <person name="Keeling P.J."/>
            <person name="Gray M.W."/>
            <person name="Grigoriev I.V."/>
            <person name="Archibald J.M."/>
        </authorList>
    </citation>
    <scope>NUCLEOTIDE SEQUENCE</scope>
    <source>
        <strain evidence="1 3">CCMP2712</strain>
    </source>
</reference>
<sequence>MSEAIQSHAVRSPPLCAPFGDHYRYNNRTEGTAVEGNESKASRRKRSSIFLSPKEQSETVNARKLGRASQSKSDKALTENMLKLIRQDTNSPRRKMLLRHHRSAVIKLETLRLFALVSVFCAISAPTLESWNSTLQGSAKPALARIDSLKILTVFSASMFSVCFYIIAATFKDVDAPLPPSTIKAHLQNLLRCRWSEGCSRSPLYGMNEDIPKFCSTHKQEHHRNLKVKLCMSPEGCQKQASFGSVNDKHPRFCHNHKLESHVFDNASFQTPIFGSILDLIPRFCIHHKLEDHVNLRSKRCEFNGCPKQPAFGDPVQKIARFCFDHKPQSNWVNIMARRCEHENCLSRPSYAASYNMTARFCSLHKPAGFVNMYVRHCSDESGCKRQASYGYVGSKTDLRCTKHKRDGMIHMWGLCKTKGCTKNASFGPVDGKGYRCSYGMN</sequence>
<gene>
    <name evidence="1" type="ORF">GUITHDRAFT_110869</name>
</gene>
<keyword evidence="3" id="KW-1185">Reference proteome</keyword>
<dbReference type="EnsemblProtists" id="EKX43142">
    <property type="protein sequence ID" value="EKX43142"/>
    <property type="gene ID" value="GUITHDRAFT_110869"/>
</dbReference>
<dbReference type="Proteomes" id="UP000011087">
    <property type="component" value="Unassembled WGS sequence"/>
</dbReference>
<dbReference type="HOGENOM" id="CLU_620328_0_0_1"/>
<dbReference type="OrthoDB" id="10674212at2759"/>
<dbReference type="AlphaFoldDB" id="L1J480"/>
<dbReference type="SMART" id="SM01425">
    <property type="entry name" value="EsV_1_7"/>
    <property type="match status" value="5"/>
</dbReference>